<organism evidence="1 2">
    <name type="scientific">Tepiditoga spiralis</name>
    <dbReference type="NCBI Taxonomy" id="2108365"/>
    <lineage>
        <taxon>Bacteria</taxon>
        <taxon>Thermotogati</taxon>
        <taxon>Thermotogota</taxon>
        <taxon>Thermotogae</taxon>
        <taxon>Petrotogales</taxon>
        <taxon>Petrotogaceae</taxon>
        <taxon>Tepiditoga</taxon>
    </lineage>
</organism>
<gene>
    <name evidence="1" type="ORF">OSSY52_12230</name>
</gene>
<dbReference type="EMBL" id="AP018712">
    <property type="protein sequence ID" value="BBE31082.1"/>
    <property type="molecule type" value="Genomic_DNA"/>
</dbReference>
<dbReference type="KEGG" id="ocy:OSSY52_12230"/>
<evidence type="ECO:0000313" key="2">
    <source>
        <dbReference type="Proteomes" id="UP000516361"/>
    </source>
</evidence>
<proteinExistence type="predicted"/>
<dbReference type="AlphaFoldDB" id="A0A7G1GAB5"/>
<dbReference type="RefSeq" id="WP_190613407.1">
    <property type="nucleotide sequence ID" value="NZ_AP018712.1"/>
</dbReference>
<dbReference type="Proteomes" id="UP000516361">
    <property type="component" value="Chromosome"/>
</dbReference>
<accession>A0A7G1GAB5</accession>
<reference evidence="1 2" key="1">
    <citation type="submission" date="2018-06" db="EMBL/GenBank/DDBJ databases">
        <title>Genome sequencing of Oceanotoga sp. sy52.</title>
        <authorList>
            <person name="Mori K."/>
        </authorList>
    </citation>
    <scope>NUCLEOTIDE SEQUENCE [LARGE SCALE GENOMIC DNA]</scope>
    <source>
        <strain evidence="2">sy52</strain>
    </source>
</reference>
<protein>
    <submittedName>
        <fullName evidence="1">Uncharacterized protein</fullName>
    </submittedName>
</protein>
<sequence>MKRIFMFILLIFAISITFSSKFFNGMMLKEDLNFLFDKIKSTYPNPFLNTSVEKIYEMKQDLIEDFVE</sequence>
<name>A0A7G1GAB5_9BACT</name>
<evidence type="ECO:0000313" key="1">
    <source>
        <dbReference type="EMBL" id="BBE31082.1"/>
    </source>
</evidence>
<dbReference type="InParanoid" id="A0A7G1GAB5"/>
<keyword evidence="2" id="KW-1185">Reference proteome</keyword>